<dbReference type="EMBL" id="AGXS01000023">
    <property type="protein sequence ID" value="EIY46624.1"/>
    <property type="molecule type" value="Genomic_DNA"/>
</dbReference>
<keyword evidence="3" id="KW-1185">Reference proteome</keyword>
<evidence type="ECO:0008006" key="4">
    <source>
        <dbReference type="Google" id="ProtNLM"/>
    </source>
</evidence>
<dbReference type="AlphaFoldDB" id="I9GIS9"/>
<keyword evidence="1" id="KW-0812">Transmembrane</keyword>
<dbReference type="InterPro" id="IPR011004">
    <property type="entry name" value="Trimer_LpxA-like_sf"/>
</dbReference>
<dbReference type="eggNOG" id="COG0110">
    <property type="taxonomic scope" value="Bacteria"/>
</dbReference>
<organism evidence="2 3">
    <name type="scientific">Bacteroides nordii CL02T12C05</name>
    <dbReference type="NCBI Taxonomy" id="997884"/>
    <lineage>
        <taxon>Bacteria</taxon>
        <taxon>Pseudomonadati</taxon>
        <taxon>Bacteroidota</taxon>
        <taxon>Bacteroidia</taxon>
        <taxon>Bacteroidales</taxon>
        <taxon>Bacteroidaceae</taxon>
        <taxon>Bacteroides</taxon>
    </lineage>
</organism>
<accession>I9GIS9</accession>
<evidence type="ECO:0000256" key="1">
    <source>
        <dbReference type="SAM" id="Phobius"/>
    </source>
</evidence>
<evidence type="ECO:0000313" key="2">
    <source>
        <dbReference type="EMBL" id="EIY46624.1"/>
    </source>
</evidence>
<name>I9GIS9_9BACE</name>
<reference evidence="2 3" key="1">
    <citation type="submission" date="2012-02" db="EMBL/GenBank/DDBJ databases">
        <title>The Genome Sequence of Bacteroides nordii CL02T12C05.</title>
        <authorList>
            <consortium name="The Broad Institute Genome Sequencing Platform"/>
            <person name="Earl A."/>
            <person name="Ward D."/>
            <person name="Feldgarden M."/>
            <person name="Gevers D."/>
            <person name="Zitomersky N.L."/>
            <person name="Coyne M.J."/>
            <person name="Comstock L.E."/>
            <person name="Young S.K."/>
            <person name="Zeng Q."/>
            <person name="Gargeya S."/>
            <person name="Fitzgerald M."/>
            <person name="Haas B."/>
            <person name="Abouelleil A."/>
            <person name="Alvarado L."/>
            <person name="Arachchi H.M."/>
            <person name="Berlin A."/>
            <person name="Chapman S.B."/>
            <person name="Gearin G."/>
            <person name="Goldberg J."/>
            <person name="Griggs A."/>
            <person name="Gujja S."/>
            <person name="Hansen M."/>
            <person name="Heiman D."/>
            <person name="Howarth C."/>
            <person name="Larimer J."/>
            <person name="Lui A."/>
            <person name="MacDonald P.J.P."/>
            <person name="McCowen C."/>
            <person name="Montmayeur A."/>
            <person name="Murphy C."/>
            <person name="Neiman D."/>
            <person name="Pearson M."/>
            <person name="Priest M."/>
            <person name="Roberts A."/>
            <person name="Saif S."/>
            <person name="Shea T."/>
            <person name="Sisk P."/>
            <person name="Stolte C."/>
            <person name="Sykes S."/>
            <person name="Wortman J."/>
            <person name="Nusbaum C."/>
            <person name="Birren B."/>
        </authorList>
    </citation>
    <scope>NUCLEOTIDE SEQUENCE [LARGE SCALE GENOMIC DNA]</scope>
    <source>
        <strain evidence="2 3">CL02T12C05</strain>
    </source>
</reference>
<comment type="caution">
    <text evidence="2">The sequence shown here is derived from an EMBL/GenBank/DDBJ whole genome shotgun (WGS) entry which is preliminary data.</text>
</comment>
<keyword evidence="1" id="KW-0472">Membrane</keyword>
<feature type="transmembrane region" description="Helical" evidence="1">
    <location>
        <begin position="21"/>
        <end position="44"/>
    </location>
</feature>
<sequence length="240" mass="27158">MTKEKLLKIKRIFLDFRKYSLFNTIYFNFHYLPFKQAIFLPVWITYRNYCLFKGRLVIESDKIYPGMIKMGAMHLAYNRPRGIAFINSGGILKFKGSCFIGNDSIIDIGDNAILELGNRFGMTSSELKCRKSIKIGSNCSVGTLSRITDTDSHLFKNVKTGKVSKANQEIVIGNNNWFGYRTLVLKGTHSCDDVIVSGCSVVTKRTEFVNKCIVSGNPATIVGVGYYRDPFDEDPKDHED</sequence>
<dbReference type="SUPFAM" id="SSF51161">
    <property type="entry name" value="Trimeric LpxA-like enzymes"/>
    <property type="match status" value="1"/>
</dbReference>
<dbReference type="PATRIC" id="fig|997884.3.peg.3480"/>
<dbReference type="STRING" id="997884.HMPREF1068_03392"/>
<keyword evidence="1" id="KW-1133">Transmembrane helix</keyword>
<evidence type="ECO:0000313" key="3">
    <source>
        <dbReference type="Proteomes" id="UP000003089"/>
    </source>
</evidence>
<gene>
    <name evidence="2" type="ORF">HMPREF1068_03392</name>
</gene>
<protein>
    <recommendedName>
        <fullName evidence="4">Acyltransferase</fullName>
    </recommendedName>
</protein>
<proteinExistence type="predicted"/>
<dbReference type="Proteomes" id="UP000003089">
    <property type="component" value="Unassembled WGS sequence"/>
</dbReference>
<dbReference type="HOGENOM" id="CLU_051638_6_1_10"/>
<dbReference type="Gene3D" id="2.160.10.10">
    <property type="entry name" value="Hexapeptide repeat proteins"/>
    <property type="match status" value="1"/>
</dbReference>
<dbReference type="RefSeq" id="WP_007486619.1">
    <property type="nucleotide sequence ID" value="NZ_JH724315.1"/>
</dbReference>
<dbReference type="GeneID" id="69502878"/>